<evidence type="ECO:0000313" key="3">
    <source>
        <dbReference type="Proteomes" id="UP000827986"/>
    </source>
</evidence>
<dbReference type="Proteomes" id="UP000827986">
    <property type="component" value="Unassembled WGS sequence"/>
</dbReference>
<proteinExistence type="predicted"/>
<dbReference type="AlphaFoldDB" id="A0A9D3X445"/>
<keyword evidence="1" id="KW-0732">Signal</keyword>
<name>A0A9D3X445_9SAUR</name>
<reference evidence="2" key="1">
    <citation type="submission" date="2021-09" db="EMBL/GenBank/DDBJ databases">
        <title>The genome of Mauremys mutica provides insights into the evolution of semi-aquatic lifestyle.</title>
        <authorList>
            <person name="Gong S."/>
            <person name="Gao Y."/>
        </authorList>
    </citation>
    <scope>NUCLEOTIDE SEQUENCE</scope>
    <source>
        <strain evidence="2">MM-2020</strain>
        <tissue evidence="2">Muscle</tissue>
    </source>
</reference>
<protein>
    <submittedName>
        <fullName evidence="2">Uncharacterized protein</fullName>
    </submittedName>
</protein>
<feature type="chain" id="PRO_5038363875" evidence="1">
    <location>
        <begin position="25"/>
        <end position="58"/>
    </location>
</feature>
<evidence type="ECO:0000313" key="2">
    <source>
        <dbReference type="EMBL" id="KAH1172442.1"/>
    </source>
</evidence>
<gene>
    <name evidence="2" type="ORF">KIL84_008060</name>
</gene>
<keyword evidence="3" id="KW-1185">Reference proteome</keyword>
<organism evidence="2 3">
    <name type="scientific">Mauremys mutica</name>
    <name type="common">yellowpond turtle</name>
    <dbReference type="NCBI Taxonomy" id="74926"/>
    <lineage>
        <taxon>Eukaryota</taxon>
        <taxon>Metazoa</taxon>
        <taxon>Chordata</taxon>
        <taxon>Craniata</taxon>
        <taxon>Vertebrata</taxon>
        <taxon>Euteleostomi</taxon>
        <taxon>Archelosauria</taxon>
        <taxon>Testudinata</taxon>
        <taxon>Testudines</taxon>
        <taxon>Cryptodira</taxon>
        <taxon>Durocryptodira</taxon>
        <taxon>Testudinoidea</taxon>
        <taxon>Geoemydidae</taxon>
        <taxon>Geoemydinae</taxon>
        <taxon>Mauremys</taxon>
    </lineage>
</organism>
<comment type="caution">
    <text evidence="2">The sequence shown here is derived from an EMBL/GenBank/DDBJ whole genome shotgun (WGS) entry which is preliminary data.</text>
</comment>
<accession>A0A9D3X445</accession>
<evidence type="ECO:0000256" key="1">
    <source>
        <dbReference type="SAM" id="SignalP"/>
    </source>
</evidence>
<feature type="non-terminal residue" evidence="2">
    <location>
        <position position="58"/>
    </location>
</feature>
<feature type="signal peptide" evidence="1">
    <location>
        <begin position="1"/>
        <end position="24"/>
    </location>
</feature>
<dbReference type="EMBL" id="JAHDVG010000483">
    <property type="protein sequence ID" value="KAH1172442.1"/>
    <property type="molecule type" value="Genomic_DNA"/>
</dbReference>
<sequence>MEAGGDREAALLQLLLWAQWSSLSLLLPCRENHHLKGCHWNKQYHFLDYHRMCLCSYR</sequence>